<reference evidence="3" key="2">
    <citation type="submission" date="2020-09" db="EMBL/GenBank/DDBJ databases">
        <authorList>
            <person name="Sun Q."/>
            <person name="Zhou Y."/>
        </authorList>
    </citation>
    <scope>NUCLEOTIDE SEQUENCE</scope>
    <source>
        <strain evidence="3">CGMCC 1.12754</strain>
    </source>
</reference>
<organism evidence="3 4">
    <name type="scientific">Virgibacillus oceani</name>
    <dbReference type="NCBI Taxonomy" id="1479511"/>
    <lineage>
        <taxon>Bacteria</taxon>
        <taxon>Bacillati</taxon>
        <taxon>Bacillota</taxon>
        <taxon>Bacilli</taxon>
        <taxon>Bacillales</taxon>
        <taxon>Bacillaceae</taxon>
        <taxon>Virgibacillus</taxon>
    </lineage>
</organism>
<dbReference type="EMBL" id="BMFR01000003">
    <property type="protein sequence ID" value="GGG69543.1"/>
    <property type="molecule type" value="Genomic_DNA"/>
</dbReference>
<reference evidence="3" key="1">
    <citation type="journal article" date="2014" name="Int. J. Syst. Evol. Microbiol.">
        <title>Complete genome sequence of Corynebacterium casei LMG S-19264T (=DSM 44701T), isolated from a smear-ripened cheese.</title>
        <authorList>
            <consortium name="US DOE Joint Genome Institute (JGI-PGF)"/>
            <person name="Walter F."/>
            <person name="Albersmeier A."/>
            <person name="Kalinowski J."/>
            <person name="Ruckert C."/>
        </authorList>
    </citation>
    <scope>NUCLEOTIDE SEQUENCE</scope>
    <source>
        <strain evidence="3">CGMCC 1.12754</strain>
    </source>
</reference>
<dbReference type="SMART" id="SM00530">
    <property type="entry name" value="HTH_XRE"/>
    <property type="match status" value="1"/>
</dbReference>
<sequence length="114" mass="13409">MIGERLRKLRQERGYSLSELAERAGVSKSYLSYLERDVKNNPSLQFISKIADTLNVSVEYLLADEQKNGKEEKFQGLDQEWVDLIKKLNEEMSKADLEEFRDFLAFKNWKTTKK</sequence>
<dbReference type="Gene3D" id="1.10.260.40">
    <property type="entry name" value="lambda repressor-like DNA-binding domains"/>
    <property type="match status" value="1"/>
</dbReference>
<evidence type="ECO:0000313" key="3">
    <source>
        <dbReference type="EMBL" id="GGG69543.1"/>
    </source>
</evidence>
<dbReference type="PANTHER" id="PTHR46797:SF1">
    <property type="entry name" value="METHYLPHOSPHONATE SYNTHASE"/>
    <property type="match status" value="1"/>
</dbReference>
<evidence type="ECO:0000259" key="2">
    <source>
        <dbReference type="PROSITE" id="PS50943"/>
    </source>
</evidence>
<keyword evidence="1" id="KW-0238">DNA-binding</keyword>
<dbReference type="PROSITE" id="PS50943">
    <property type="entry name" value="HTH_CROC1"/>
    <property type="match status" value="1"/>
</dbReference>
<accession>A0A917M0A9</accession>
<dbReference type="InterPro" id="IPR001387">
    <property type="entry name" value="Cro/C1-type_HTH"/>
</dbReference>
<dbReference type="GO" id="GO:0005829">
    <property type="term" value="C:cytosol"/>
    <property type="evidence" value="ECO:0007669"/>
    <property type="project" value="TreeGrafter"/>
</dbReference>
<evidence type="ECO:0000256" key="1">
    <source>
        <dbReference type="ARBA" id="ARBA00023125"/>
    </source>
</evidence>
<dbReference type="RefSeq" id="WP_188454456.1">
    <property type="nucleotide sequence ID" value="NZ_BMFR01000003.1"/>
</dbReference>
<name>A0A917M0A9_9BACI</name>
<evidence type="ECO:0000313" key="4">
    <source>
        <dbReference type="Proteomes" id="UP000622860"/>
    </source>
</evidence>
<dbReference type="PANTHER" id="PTHR46797">
    <property type="entry name" value="HTH-TYPE TRANSCRIPTIONAL REGULATOR"/>
    <property type="match status" value="1"/>
</dbReference>
<proteinExistence type="predicted"/>
<dbReference type="GO" id="GO:0003677">
    <property type="term" value="F:DNA binding"/>
    <property type="evidence" value="ECO:0007669"/>
    <property type="project" value="UniProtKB-KW"/>
</dbReference>
<protein>
    <submittedName>
        <fullName evidence="3">Transcriptional regulator</fullName>
    </submittedName>
</protein>
<gene>
    <name evidence="3" type="ORF">GCM10011398_11940</name>
</gene>
<dbReference type="InterPro" id="IPR010982">
    <property type="entry name" value="Lambda_DNA-bd_dom_sf"/>
</dbReference>
<dbReference type="SUPFAM" id="SSF47413">
    <property type="entry name" value="lambda repressor-like DNA-binding domains"/>
    <property type="match status" value="1"/>
</dbReference>
<keyword evidence="4" id="KW-1185">Reference proteome</keyword>
<dbReference type="AlphaFoldDB" id="A0A917M0A9"/>
<comment type="caution">
    <text evidence="3">The sequence shown here is derived from an EMBL/GenBank/DDBJ whole genome shotgun (WGS) entry which is preliminary data.</text>
</comment>
<dbReference type="Pfam" id="PF01381">
    <property type="entry name" value="HTH_3"/>
    <property type="match status" value="1"/>
</dbReference>
<dbReference type="Proteomes" id="UP000622860">
    <property type="component" value="Unassembled WGS sequence"/>
</dbReference>
<dbReference type="CDD" id="cd00093">
    <property type="entry name" value="HTH_XRE"/>
    <property type="match status" value="1"/>
</dbReference>
<dbReference type="GO" id="GO:0003700">
    <property type="term" value="F:DNA-binding transcription factor activity"/>
    <property type="evidence" value="ECO:0007669"/>
    <property type="project" value="TreeGrafter"/>
</dbReference>
<feature type="domain" description="HTH cro/C1-type" evidence="2">
    <location>
        <begin position="6"/>
        <end position="61"/>
    </location>
</feature>
<dbReference type="InterPro" id="IPR050807">
    <property type="entry name" value="TransReg_Diox_bact_type"/>
</dbReference>